<dbReference type="PANTHER" id="PTHR43008">
    <property type="entry name" value="BENZIL REDUCTASE"/>
    <property type="match status" value="1"/>
</dbReference>
<dbReference type="Gene3D" id="3.40.50.720">
    <property type="entry name" value="NAD(P)-binding Rossmann-like Domain"/>
    <property type="match status" value="1"/>
</dbReference>
<sequence>MASQSAIQESLQSYKTTSTVDDFHSGGDGIGLALVKAVVEFGGHVAVIDYREVPHLDLCEIQDLHKESRVKYFSVDITNEMLVTKAFDGILAEFGRIDGVIACAGVCVEKPFVDHTWEEVVRLQMVNSVGLFFAVQLAVKAMLKNQPTSGDFTPKGSVILIGSIATESGVESQGLTAYSASKGAANGLLRGLAVELAPMGIRVNMISPGHTVTDMSISQFTNRPELAMIMRNAVPMGRMGDRRDLKGAAVYFLSDASLYTTGSNLVISGGLHAGRL</sequence>
<dbReference type="Pfam" id="PF13561">
    <property type="entry name" value="adh_short_C2"/>
    <property type="match status" value="1"/>
</dbReference>
<comment type="similarity">
    <text evidence="1">Belongs to the short-chain dehydrogenases/reductases (SDR) family.</text>
</comment>
<dbReference type="InterPro" id="IPR020904">
    <property type="entry name" value="Sc_DH/Rdtase_CS"/>
</dbReference>
<dbReference type="SUPFAM" id="SSF51735">
    <property type="entry name" value="NAD(P)-binding Rossmann-fold domains"/>
    <property type="match status" value="1"/>
</dbReference>
<dbReference type="GO" id="GO:0016616">
    <property type="term" value="F:oxidoreductase activity, acting on the CH-OH group of donors, NAD or NADP as acceptor"/>
    <property type="evidence" value="ECO:0007669"/>
    <property type="project" value="UniProtKB-ARBA"/>
</dbReference>
<protein>
    <submittedName>
        <fullName evidence="4">NADP-dependent mannitol dehydrogenase</fullName>
    </submittedName>
</protein>
<name>A0A167SMI6_PENCH</name>
<dbReference type="PRINTS" id="PR00081">
    <property type="entry name" value="GDHRDH"/>
</dbReference>
<evidence type="ECO:0000256" key="1">
    <source>
        <dbReference type="ARBA" id="ARBA00006484"/>
    </source>
</evidence>
<keyword evidence="2" id="KW-0521">NADP</keyword>
<gene>
    <name evidence="4" type="ORF">EN45_059170</name>
</gene>
<dbReference type="InterPro" id="IPR036291">
    <property type="entry name" value="NAD(P)-bd_dom_sf"/>
</dbReference>
<dbReference type="PROSITE" id="PS00061">
    <property type="entry name" value="ADH_SHORT"/>
    <property type="match status" value="1"/>
</dbReference>
<organism evidence="4">
    <name type="scientific">Penicillium chrysogenum</name>
    <name type="common">Penicillium notatum</name>
    <dbReference type="NCBI Taxonomy" id="5076"/>
    <lineage>
        <taxon>Eukaryota</taxon>
        <taxon>Fungi</taxon>
        <taxon>Dikarya</taxon>
        <taxon>Ascomycota</taxon>
        <taxon>Pezizomycotina</taxon>
        <taxon>Eurotiomycetes</taxon>
        <taxon>Eurotiomycetidae</taxon>
        <taxon>Eurotiales</taxon>
        <taxon>Aspergillaceae</taxon>
        <taxon>Penicillium</taxon>
        <taxon>Penicillium chrysogenum species complex</taxon>
    </lineage>
</organism>
<dbReference type="Proteomes" id="UP000076449">
    <property type="component" value="Chromosome II"/>
</dbReference>
<dbReference type="PANTHER" id="PTHR43008:SF4">
    <property type="entry name" value="CHAIN DEHYDROGENASE, PUTATIVE (AFU_ORTHOLOGUE AFUA_4G08710)-RELATED"/>
    <property type="match status" value="1"/>
</dbReference>
<dbReference type="PhylomeDB" id="A0A167SMI6"/>
<dbReference type="InterPro" id="IPR002347">
    <property type="entry name" value="SDR_fam"/>
</dbReference>
<accession>A0A167SMI6</accession>
<dbReference type="GO" id="GO:0050664">
    <property type="term" value="F:oxidoreductase activity, acting on NAD(P)H, oxygen as acceptor"/>
    <property type="evidence" value="ECO:0007669"/>
    <property type="project" value="TreeGrafter"/>
</dbReference>
<proteinExistence type="inferred from homology"/>
<dbReference type="EMBL" id="CM002799">
    <property type="protein sequence ID" value="KZN87357.1"/>
    <property type="molecule type" value="Genomic_DNA"/>
</dbReference>
<dbReference type="AlphaFoldDB" id="A0A167SMI6"/>
<dbReference type="PRINTS" id="PR00080">
    <property type="entry name" value="SDRFAMILY"/>
</dbReference>
<evidence type="ECO:0000256" key="2">
    <source>
        <dbReference type="ARBA" id="ARBA00022857"/>
    </source>
</evidence>
<evidence type="ECO:0000313" key="4">
    <source>
        <dbReference type="EMBL" id="KZN87357.1"/>
    </source>
</evidence>
<reference evidence="4" key="1">
    <citation type="journal article" date="2014" name="Genome Announc.">
        <title>Complete sequencing and chromosome-scale genome assembly of the industrial progenitor strain P2niaD18 from the penicillin producer Penicillium chrysogenum.</title>
        <authorList>
            <person name="Specht T."/>
            <person name="Dahlmann T.A."/>
            <person name="Zadra I."/>
            <person name="Kurnsteiner H."/>
            <person name="Kuck U."/>
        </authorList>
    </citation>
    <scope>NUCLEOTIDE SEQUENCE [LARGE SCALE GENOMIC DNA]</scope>
    <source>
        <strain evidence="4">P2niaD18</strain>
    </source>
</reference>
<evidence type="ECO:0000256" key="3">
    <source>
        <dbReference type="ARBA" id="ARBA00023002"/>
    </source>
</evidence>
<keyword evidence="3" id="KW-0560">Oxidoreductase</keyword>